<dbReference type="Proteomes" id="UP000275836">
    <property type="component" value="Unassembled WGS sequence"/>
</dbReference>
<protein>
    <submittedName>
        <fullName evidence="2">Uncharacterized protein</fullName>
    </submittedName>
</protein>
<evidence type="ECO:0000313" key="3">
    <source>
        <dbReference type="Proteomes" id="UP000275836"/>
    </source>
</evidence>
<organism evidence="2 3">
    <name type="scientific">Weissella viridescens</name>
    <name type="common">Lactobacillus viridescens</name>
    <dbReference type="NCBI Taxonomy" id="1629"/>
    <lineage>
        <taxon>Bacteria</taxon>
        <taxon>Bacillati</taxon>
        <taxon>Bacillota</taxon>
        <taxon>Bacilli</taxon>
        <taxon>Lactobacillales</taxon>
        <taxon>Lactobacillaceae</taxon>
        <taxon>Weissella</taxon>
    </lineage>
</organism>
<reference evidence="2 3" key="1">
    <citation type="submission" date="2018-10" db="EMBL/GenBank/DDBJ databases">
        <title>Draft genome sequence of Weissella viridescens UCO-SMC3.</title>
        <authorList>
            <person name="Garcia-Cancino A."/>
            <person name="Espinoza-Monje M."/>
            <person name="Albarracin L."/>
            <person name="Garcia-Castillo V."/>
            <person name="Campos-Martin J."/>
            <person name="Nakano Y."/>
            <person name="Guitierrez-Zamorano C."/>
            <person name="Ikeda-Ohtsubo W."/>
            <person name="Morita H."/>
            <person name="Kitazawa H."/>
            <person name="Villena J."/>
        </authorList>
    </citation>
    <scope>NUCLEOTIDE SEQUENCE [LARGE SCALE GENOMIC DNA]</scope>
    <source>
        <strain evidence="2 3">UCO-SMC3</strain>
    </source>
</reference>
<keyword evidence="1" id="KW-0472">Membrane</keyword>
<evidence type="ECO:0000256" key="1">
    <source>
        <dbReference type="SAM" id="Phobius"/>
    </source>
</evidence>
<gene>
    <name evidence="2" type="ORF">D3P96_01705</name>
</gene>
<comment type="caution">
    <text evidence="2">The sequence shown here is derived from an EMBL/GenBank/DDBJ whole genome shotgun (WGS) entry which is preliminary data.</text>
</comment>
<name>A0A3P2RGN6_WEIVI</name>
<feature type="transmembrane region" description="Helical" evidence="1">
    <location>
        <begin position="20"/>
        <end position="38"/>
    </location>
</feature>
<sequence>MTQDYEWEVVDYAETNNFRYYSVTSIIESDFGLTFWLFQALMLPKLIREMTNAYVAIKRVNFETKEKRHCESQ</sequence>
<dbReference type="AlphaFoldDB" id="A0A3P2RGN6"/>
<keyword evidence="1" id="KW-1133">Transmembrane helix</keyword>
<dbReference type="EMBL" id="RHGY01000001">
    <property type="protein sequence ID" value="RRG18725.1"/>
    <property type="molecule type" value="Genomic_DNA"/>
</dbReference>
<evidence type="ECO:0000313" key="2">
    <source>
        <dbReference type="EMBL" id="RRG18725.1"/>
    </source>
</evidence>
<proteinExistence type="predicted"/>
<accession>A0A3P2RGN6</accession>
<keyword evidence="1" id="KW-0812">Transmembrane</keyword>